<evidence type="ECO:0000256" key="4">
    <source>
        <dbReference type="PROSITE-ProRule" id="PRU00125"/>
    </source>
</evidence>
<accession>A0A6B2L367</accession>
<proteinExistence type="predicted"/>
<dbReference type="PROSITE" id="PS00478">
    <property type="entry name" value="LIM_DOMAIN_1"/>
    <property type="match status" value="3"/>
</dbReference>
<evidence type="ECO:0000259" key="6">
    <source>
        <dbReference type="PROSITE" id="PS50023"/>
    </source>
</evidence>
<keyword evidence="1 4" id="KW-0479">Metal-binding</keyword>
<protein>
    <recommendedName>
        <fullName evidence="6">LIM zinc-binding domain-containing protein</fullName>
    </recommendedName>
</protein>
<dbReference type="PROSITE" id="PS50023">
    <property type="entry name" value="LIM_DOMAIN_2"/>
    <property type="match status" value="3"/>
</dbReference>
<evidence type="ECO:0000256" key="2">
    <source>
        <dbReference type="ARBA" id="ARBA00022833"/>
    </source>
</evidence>
<dbReference type="EMBL" id="GIBP01002465">
    <property type="protein sequence ID" value="NDV31434.1"/>
    <property type="molecule type" value="Transcribed_RNA"/>
</dbReference>
<dbReference type="AlphaFoldDB" id="A0A6B2L367"/>
<evidence type="ECO:0000256" key="1">
    <source>
        <dbReference type="ARBA" id="ARBA00022723"/>
    </source>
</evidence>
<feature type="domain" description="LIM zinc-binding" evidence="6">
    <location>
        <begin position="129"/>
        <end position="189"/>
    </location>
</feature>
<dbReference type="PANTHER" id="PTHR24210">
    <property type="entry name" value="LIM DOMAIN-CONTAINING PROTEIN"/>
    <property type="match status" value="1"/>
</dbReference>
<dbReference type="InterPro" id="IPR001781">
    <property type="entry name" value="Znf_LIM"/>
</dbReference>
<dbReference type="SMART" id="SM00132">
    <property type="entry name" value="LIM"/>
    <property type="match status" value="5"/>
</dbReference>
<organism evidence="7">
    <name type="scientific">Arcella intermedia</name>
    <dbReference type="NCBI Taxonomy" id="1963864"/>
    <lineage>
        <taxon>Eukaryota</taxon>
        <taxon>Amoebozoa</taxon>
        <taxon>Tubulinea</taxon>
        <taxon>Elardia</taxon>
        <taxon>Arcellinida</taxon>
        <taxon>Sphaerothecina</taxon>
        <taxon>Arcellidae</taxon>
        <taxon>Arcella</taxon>
    </lineage>
</organism>
<evidence type="ECO:0000256" key="5">
    <source>
        <dbReference type="SAM" id="MobiDB-lite"/>
    </source>
</evidence>
<keyword evidence="2 4" id="KW-0862">Zinc</keyword>
<feature type="domain" description="LIM zinc-binding" evidence="6">
    <location>
        <begin position="375"/>
        <end position="433"/>
    </location>
</feature>
<sequence length="464" mass="49889">MNGPGGGMNGPGGGMNGPGGGMNGPGGGMNGPGARMNGPGAMNGPGGGMNGPGARMNGPGAMMNGPGGMNGPGPGMMFNGPGPGAVGAPGAPGPSMMSGPGVIGGGGMGMMGLKPIENVPDAPEITGDLTCVRCQEPIVGPIVQAMGKNYHPDHFVCEYCSQPFPGGRFIKASDDNLYCEQDFAELFAKRCKVCNDIIRGKVVNADGVTFHPEHFICVGCGTNMVGQAYKVHPDTKHVYCKTCLPPELRKIRPEDHICAQCSQAIVGPYLLIKGQFMHPRHFRCHECGAEFKGGDCHEFEGDYYCAPHYEILLLKKCARCGKPCKGRSITALGKVWHPDHFTCHICSVPFAESHYYENDGLPYCETHYVQLFGNNCAHCKEPILKNTVKFLDKAYHAEHFLCNTCQKPLKSGSFTAWDSKPICKVCYGKLPAKLRKEVETRMKEEKKSKMRREKEEKALAKNNK</sequence>
<dbReference type="CDD" id="cd08368">
    <property type="entry name" value="LIM"/>
    <property type="match status" value="2"/>
</dbReference>
<dbReference type="Gene3D" id="2.10.110.10">
    <property type="entry name" value="Cysteine Rich Protein"/>
    <property type="match status" value="5"/>
</dbReference>
<keyword evidence="3 4" id="KW-0440">LIM domain</keyword>
<feature type="region of interest" description="Disordered" evidence="5">
    <location>
        <begin position="1"/>
        <end position="68"/>
    </location>
</feature>
<dbReference type="InterPro" id="IPR017351">
    <property type="entry name" value="PINCH-1-4-like"/>
</dbReference>
<dbReference type="GO" id="GO:0046872">
    <property type="term" value="F:metal ion binding"/>
    <property type="evidence" value="ECO:0007669"/>
    <property type="project" value="UniProtKB-KW"/>
</dbReference>
<name>A0A6B2L367_9EUKA</name>
<dbReference type="PANTHER" id="PTHR24210:SF0">
    <property type="entry name" value="LIM DOMAIN-CONTAINING PROTEIN"/>
    <property type="match status" value="1"/>
</dbReference>
<feature type="region of interest" description="Disordered" evidence="5">
    <location>
        <begin position="439"/>
        <end position="464"/>
    </location>
</feature>
<evidence type="ECO:0000256" key="3">
    <source>
        <dbReference type="ARBA" id="ARBA00023038"/>
    </source>
</evidence>
<dbReference type="Pfam" id="PF00412">
    <property type="entry name" value="LIM"/>
    <property type="match status" value="5"/>
</dbReference>
<feature type="compositionally biased region" description="Low complexity" evidence="5">
    <location>
        <begin position="52"/>
        <end position="64"/>
    </location>
</feature>
<feature type="domain" description="LIM zinc-binding" evidence="6">
    <location>
        <begin position="315"/>
        <end position="374"/>
    </location>
</feature>
<feature type="compositionally biased region" description="Gly residues" evidence="5">
    <location>
        <begin position="41"/>
        <end position="51"/>
    </location>
</feature>
<reference evidence="7" key="1">
    <citation type="journal article" date="2020" name="J. Eukaryot. Microbiol.">
        <title>De novo Sequencing, Assembly and Annotation of the Transcriptome for the Free-Living Testate Amoeba Arcella intermedia.</title>
        <authorList>
            <person name="Ribeiro G.M."/>
            <person name="Porfirio-Sousa A.L."/>
            <person name="Maurer-Alcala X.X."/>
            <person name="Katz L.A."/>
            <person name="Lahr D.J.G."/>
        </authorList>
    </citation>
    <scope>NUCLEOTIDE SEQUENCE</scope>
</reference>
<dbReference type="FunFam" id="2.10.110.10:FF:000009">
    <property type="entry name" value="Paxillin isoform 1"/>
    <property type="match status" value="3"/>
</dbReference>
<evidence type="ECO:0000313" key="7">
    <source>
        <dbReference type="EMBL" id="NDV31434.1"/>
    </source>
</evidence>
<dbReference type="SUPFAM" id="SSF57716">
    <property type="entry name" value="Glucocorticoid receptor-like (DNA-binding domain)"/>
    <property type="match status" value="5"/>
</dbReference>
<feature type="compositionally biased region" description="Gly residues" evidence="5">
    <location>
        <begin position="1"/>
        <end position="31"/>
    </location>
</feature>